<dbReference type="RefSeq" id="WP_103081650.1">
    <property type="nucleotide sequence ID" value="NZ_CP021850.1"/>
</dbReference>
<name>A0A2K2FJ61_9CLOT</name>
<evidence type="ECO:0000256" key="5">
    <source>
        <dbReference type="SAM" id="SignalP"/>
    </source>
</evidence>
<dbReference type="InterPro" id="IPR006059">
    <property type="entry name" value="SBP"/>
</dbReference>
<comment type="caution">
    <text evidence="6">The sequence shown here is derived from an EMBL/GenBank/DDBJ whole genome shotgun (WGS) entry which is preliminary data.</text>
</comment>
<dbReference type="CDD" id="cd14748">
    <property type="entry name" value="PBP2_UgpB"/>
    <property type="match status" value="1"/>
</dbReference>
<dbReference type="KEGG" id="cthd:CDO33_14485"/>
<dbReference type="EMBL" id="NIOJ01000024">
    <property type="protein sequence ID" value="PNT98818.1"/>
    <property type="molecule type" value="Genomic_DNA"/>
</dbReference>
<feature type="chain" id="PRO_5038390670" evidence="5">
    <location>
        <begin position="30"/>
        <end position="451"/>
    </location>
</feature>
<keyword evidence="2" id="KW-0813">Transport</keyword>
<dbReference type="GO" id="GO:0055052">
    <property type="term" value="C:ATP-binding cassette (ABC) transporter complex, substrate-binding subunit-containing"/>
    <property type="evidence" value="ECO:0007669"/>
    <property type="project" value="TreeGrafter"/>
</dbReference>
<dbReference type="GO" id="GO:0042956">
    <property type="term" value="P:maltodextrin transmembrane transport"/>
    <property type="evidence" value="ECO:0007669"/>
    <property type="project" value="TreeGrafter"/>
</dbReference>
<dbReference type="InterPro" id="IPR006061">
    <property type="entry name" value="SBP_1_CS"/>
</dbReference>
<evidence type="ECO:0000313" key="6">
    <source>
        <dbReference type="EMBL" id="PNT98818.1"/>
    </source>
</evidence>
<dbReference type="GO" id="GO:1901982">
    <property type="term" value="F:maltose binding"/>
    <property type="evidence" value="ECO:0007669"/>
    <property type="project" value="TreeGrafter"/>
</dbReference>
<dbReference type="GO" id="GO:0015768">
    <property type="term" value="P:maltose transport"/>
    <property type="evidence" value="ECO:0007669"/>
    <property type="project" value="TreeGrafter"/>
</dbReference>
<proteinExistence type="inferred from homology"/>
<dbReference type="OrthoDB" id="383712at2"/>
<accession>A0A2K2FJ61</accession>
<dbReference type="PROSITE" id="PS01037">
    <property type="entry name" value="SBP_BACTERIAL_1"/>
    <property type="match status" value="1"/>
</dbReference>
<keyword evidence="7" id="KW-1185">Reference proteome</keyword>
<evidence type="ECO:0000256" key="1">
    <source>
        <dbReference type="ARBA" id="ARBA00008520"/>
    </source>
</evidence>
<dbReference type="PROSITE" id="PS51257">
    <property type="entry name" value="PROKAR_LIPOPROTEIN"/>
    <property type="match status" value="1"/>
</dbReference>
<reference evidence="6 7" key="1">
    <citation type="submission" date="2017-06" db="EMBL/GenBank/DDBJ databases">
        <title>Investigating the central metabolism of Clostridium thermosuccinogenes.</title>
        <authorList>
            <person name="Koendjbiharie J.G."/>
            <person name="van Kranenburg R."/>
        </authorList>
    </citation>
    <scope>NUCLEOTIDE SEQUENCE [LARGE SCALE GENOMIC DNA]</scope>
    <source>
        <strain evidence="6 7">DSM 5806</strain>
    </source>
</reference>
<feature type="region of interest" description="Disordered" evidence="4">
    <location>
        <begin position="27"/>
        <end position="56"/>
    </location>
</feature>
<dbReference type="Pfam" id="PF01547">
    <property type="entry name" value="SBP_bac_1"/>
    <property type="match status" value="1"/>
</dbReference>
<dbReference type="Proteomes" id="UP000236151">
    <property type="component" value="Unassembled WGS sequence"/>
</dbReference>
<feature type="signal peptide" evidence="5">
    <location>
        <begin position="1"/>
        <end position="29"/>
    </location>
</feature>
<dbReference type="PANTHER" id="PTHR30061">
    <property type="entry name" value="MALTOSE-BINDING PERIPLASMIC PROTEIN"/>
    <property type="match status" value="1"/>
</dbReference>
<dbReference type="GO" id="GO:0055085">
    <property type="term" value="P:transmembrane transport"/>
    <property type="evidence" value="ECO:0007669"/>
    <property type="project" value="InterPro"/>
</dbReference>
<dbReference type="PANTHER" id="PTHR30061:SF50">
    <property type="entry name" value="MALTOSE_MALTODEXTRIN-BINDING PERIPLASMIC PROTEIN"/>
    <property type="match status" value="1"/>
</dbReference>
<evidence type="ECO:0000256" key="4">
    <source>
        <dbReference type="SAM" id="MobiDB-lite"/>
    </source>
</evidence>
<dbReference type="SUPFAM" id="SSF53850">
    <property type="entry name" value="Periplasmic binding protein-like II"/>
    <property type="match status" value="1"/>
</dbReference>
<gene>
    <name evidence="6" type="ORF">CDQ84_10250</name>
</gene>
<keyword evidence="3 5" id="KW-0732">Signal</keyword>
<evidence type="ECO:0000256" key="3">
    <source>
        <dbReference type="ARBA" id="ARBA00022729"/>
    </source>
</evidence>
<evidence type="ECO:0000313" key="7">
    <source>
        <dbReference type="Proteomes" id="UP000236151"/>
    </source>
</evidence>
<dbReference type="AlphaFoldDB" id="A0A2K2FJ61"/>
<comment type="similarity">
    <text evidence="1">Belongs to the bacterial solute-binding protein 1 family.</text>
</comment>
<organism evidence="6 7">
    <name type="scientific">Clostridium thermosuccinogenes</name>
    <dbReference type="NCBI Taxonomy" id="84032"/>
    <lineage>
        <taxon>Bacteria</taxon>
        <taxon>Bacillati</taxon>
        <taxon>Bacillota</taxon>
        <taxon>Clostridia</taxon>
        <taxon>Eubacteriales</taxon>
        <taxon>Clostridiaceae</taxon>
        <taxon>Clostridium</taxon>
    </lineage>
</organism>
<sequence>MKTKVLKTLSLLLALCLALSLVACGSKNADSKDDSAKTQEQTSAGGTEKTDKTDKAEKKEPVEIIYWGDWAGEGQKQFEAMLEEFNKSQDRIVAKYVVTQDMITKFLTASASGQSPDIMFWDRWRTCLYAPKGVLEPIDDFMQRDNVNKEDFYQEALRELSYGGKTYGLPLTVDCRALFYNKKLFAEKGLNPPKTWDELREAAIKLTEWDGDKLVRAGFSLSDVGLFSMWIRQAGGDMVTEDGKKTAFNSPEGLMVLNFWDRLLNEDKVYKVGFESGLGNDVDAFATGKVAMTYTGPWMLSTYKEYGKDLEFGIVPPPAGPNGHKGGMIGGFGLVIPSAAKHKEEAWELMKWWLAVPENAAMYGKMSLNIPGSRIAAQDEFFSAEDSLYKPFVETFEFAKIRPPFEQYSNMEVKALIPQLQLFVEGKLTAEQALQKAQEMGDKILAETSEE</sequence>
<dbReference type="Gene3D" id="3.40.190.10">
    <property type="entry name" value="Periplasmic binding protein-like II"/>
    <property type="match status" value="1"/>
</dbReference>
<evidence type="ECO:0000256" key="2">
    <source>
        <dbReference type="ARBA" id="ARBA00022448"/>
    </source>
</evidence>
<protein>
    <submittedName>
        <fullName evidence="6">ABC transporter substrate-binding protein</fullName>
    </submittedName>
</protein>